<accession>A0ABU6XEG8</accession>
<protein>
    <submittedName>
        <fullName evidence="2">Uncharacterized protein</fullName>
    </submittedName>
</protein>
<name>A0ABU6XEG8_9FABA</name>
<proteinExistence type="predicted"/>
<evidence type="ECO:0000256" key="1">
    <source>
        <dbReference type="SAM" id="MobiDB-lite"/>
    </source>
</evidence>
<feature type="region of interest" description="Disordered" evidence="1">
    <location>
        <begin position="100"/>
        <end position="311"/>
    </location>
</feature>
<evidence type="ECO:0000313" key="2">
    <source>
        <dbReference type="EMBL" id="MED6195791.1"/>
    </source>
</evidence>
<reference evidence="2 3" key="1">
    <citation type="journal article" date="2023" name="Plants (Basel)">
        <title>Bridging the Gap: Combining Genomics and Transcriptomics Approaches to Understand Stylosanthes scabra, an Orphan Legume from the Brazilian Caatinga.</title>
        <authorList>
            <person name="Ferreira-Neto J.R.C."/>
            <person name="da Silva M.D."/>
            <person name="Binneck E."/>
            <person name="de Melo N.F."/>
            <person name="da Silva R.H."/>
            <person name="de Melo A.L.T.M."/>
            <person name="Pandolfi V."/>
            <person name="Bustamante F.O."/>
            <person name="Brasileiro-Vidal A.C."/>
            <person name="Benko-Iseppon A.M."/>
        </authorList>
    </citation>
    <scope>NUCLEOTIDE SEQUENCE [LARGE SCALE GENOMIC DNA]</scope>
    <source>
        <tissue evidence="2">Leaves</tissue>
    </source>
</reference>
<feature type="compositionally biased region" description="Low complexity" evidence="1">
    <location>
        <begin position="114"/>
        <end position="129"/>
    </location>
</feature>
<gene>
    <name evidence="2" type="ORF">PIB30_041340</name>
</gene>
<feature type="compositionally biased region" description="Polar residues" evidence="1">
    <location>
        <begin position="212"/>
        <end position="222"/>
    </location>
</feature>
<feature type="non-terminal residue" evidence="2">
    <location>
        <position position="363"/>
    </location>
</feature>
<feature type="compositionally biased region" description="Basic residues" evidence="1">
    <location>
        <begin position="181"/>
        <end position="198"/>
    </location>
</feature>
<dbReference type="Proteomes" id="UP001341840">
    <property type="component" value="Unassembled WGS sequence"/>
</dbReference>
<keyword evidence="3" id="KW-1185">Reference proteome</keyword>
<feature type="compositionally biased region" description="Low complexity" evidence="1">
    <location>
        <begin position="258"/>
        <end position="278"/>
    </location>
</feature>
<dbReference type="EMBL" id="JASCZI010211677">
    <property type="protein sequence ID" value="MED6195791.1"/>
    <property type="molecule type" value="Genomic_DNA"/>
</dbReference>
<evidence type="ECO:0000313" key="3">
    <source>
        <dbReference type="Proteomes" id="UP001341840"/>
    </source>
</evidence>
<organism evidence="2 3">
    <name type="scientific">Stylosanthes scabra</name>
    <dbReference type="NCBI Taxonomy" id="79078"/>
    <lineage>
        <taxon>Eukaryota</taxon>
        <taxon>Viridiplantae</taxon>
        <taxon>Streptophyta</taxon>
        <taxon>Embryophyta</taxon>
        <taxon>Tracheophyta</taxon>
        <taxon>Spermatophyta</taxon>
        <taxon>Magnoliopsida</taxon>
        <taxon>eudicotyledons</taxon>
        <taxon>Gunneridae</taxon>
        <taxon>Pentapetalae</taxon>
        <taxon>rosids</taxon>
        <taxon>fabids</taxon>
        <taxon>Fabales</taxon>
        <taxon>Fabaceae</taxon>
        <taxon>Papilionoideae</taxon>
        <taxon>50 kb inversion clade</taxon>
        <taxon>dalbergioids sensu lato</taxon>
        <taxon>Dalbergieae</taxon>
        <taxon>Pterocarpus clade</taxon>
        <taxon>Stylosanthes</taxon>
    </lineage>
</organism>
<sequence>MVSYFHETHFGKNSQDAATQPPWIQYWTGGMLWKRMKQEKTMAAVRDGNGDYQYPYSPHIHATAPNTRPIQGGAGQDGAGQVKLLSLAAGLIKIAKMHVEKEGKSKKNAKKRSSFSSESEYVESSYESESGSDDTFSPHESDSEQTISESLVQVERKSKRTNDSVSEIQDGHTLAQAVSSIRKRKNLQREKSRNKRTKQPVEEPPIDPATVSLGNDESNAESVNLFIDVHEQHHQQPHQQPPKEEEPPHEQPPPQQPHQPCQQQQPQQEFIDISSSSEGEPEPTPIRVLIPKAEPDIVSSPRDRLEEEVPSQSVVKVVPIYPTQEVIDISSSSEDEPEPQPQHIKVVVPKIEYCLVTSPSLKL</sequence>
<comment type="caution">
    <text evidence="2">The sequence shown here is derived from an EMBL/GenBank/DDBJ whole genome shotgun (WGS) entry which is preliminary data.</text>
</comment>